<dbReference type="InterPro" id="IPR046335">
    <property type="entry name" value="LacI/GalR-like_sensor"/>
</dbReference>
<dbReference type="KEGG" id="erx:ATZ35_07150"/>
<dbReference type="AlphaFoldDB" id="A0A0U2VRD4"/>
<dbReference type="InterPro" id="IPR028082">
    <property type="entry name" value="Peripla_BP_I"/>
</dbReference>
<dbReference type="Pfam" id="PF00356">
    <property type="entry name" value="LacI"/>
    <property type="match status" value="1"/>
</dbReference>
<dbReference type="GO" id="GO:0003700">
    <property type="term" value="F:DNA-binding transcription factor activity"/>
    <property type="evidence" value="ECO:0007669"/>
    <property type="project" value="TreeGrafter"/>
</dbReference>
<keyword evidence="2" id="KW-0805">Transcription regulation</keyword>
<dbReference type="SUPFAM" id="SSF53822">
    <property type="entry name" value="Periplasmic binding protein-like I"/>
    <property type="match status" value="1"/>
</dbReference>
<organism evidence="6 7">
    <name type="scientific">Enterococcus rotai</name>
    <dbReference type="NCBI Taxonomy" id="118060"/>
    <lineage>
        <taxon>Bacteria</taxon>
        <taxon>Bacillati</taxon>
        <taxon>Bacillota</taxon>
        <taxon>Bacilli</taxon>
        <taxon>Lactobacillales</taxon>
        <taxon>Enterococcaceae</taxon>
        <taxon>Enterococcus</taxon>
    </lineage>
</organism>
<dbReference type="Gene3D" id="1.10.260.40">
    <property type="entry name" value="lambda repressor-like DNA-binding domains"/>
    <property type="match status" value="1"/>
</dbReference>
<keyword evidence="1" id="KW-0678">Repressor</keyword>
<dbReference type="Proteomes" id="UP000067523">
    <property type="component" value="Chromosome"/>
</dbReference>
<evidence type="ECO:0000259" key="5">
    <source>
        <dbReference type="PROSITE" id="PS50932"/>
    </source>
</evidence>
<evidence type="ECO:0000256" key="4">
    <source>
        <dbReference type="ARBA" id="ARBA00023163"/>
    </source>
</evidence>
<dbReference type="RefSeq" id="WP_208930150.1">
    <property type="nucleotide sequence ID" value="NZ_CP013655.1"/>
</dbReference>
<dbReference type="InterPro" id="IPR000843">
    <property type="entry name" value="HTH_LacI"/>
</dbReference>
<dbReference type="SUPFAM" id="SSF47413">
    <property type="entry name" value="lambda repressor-like DNA-binding domains"/>
    <property type="match status" value="1"/>
</dbReference>
<proteinExistence type="predicted"/>
<dbReference type="CDD" id="cd06291">
    <property type="entry name" value="PBP1_Qymf-like"/>
    <property type="match status" value="1"/>
</dbReference>
<keyword evidence="4" id="KW-0804">Transcription</keyword>
<feature type="domain" description="HTH lacI-type" evidence="5">
    <location>
        <begin position="4"/>
        <end position="58"/>
    </location>
</feature>
<accession>A0A0U2VRD4</accession>
<keyword evidence="7" id="KW-1185">Reference proteome</keyword>
<dbReference type="Gene3D" id="3.40.50.2300">
    <property type="match status" value="2"/>
</dbReference>
<evidence type="ECO:0000256" key="2">
    <source>
        <dbReference type="ARBA" id="ARBA00023015"/>
    </source>
</evidence>
<evidence type="ECO:0000256" key="1">
    <source>
        <dbReference type="ARBA" id="ARBA00022491"/>
    </source>
</evidence>
<gene>
    <name evidence="6" type="ORF">ATZ35_07150</name>
</gene>
<dbReference type="Pfam" id="PF13377">
    <property type="entry name" value="Peripla_BP_3"/>
    <property type="match status" value="1"/>
</dbReference>
<dbReference type="EMBL" id="CP013655">
    <property type="protein sequence ID" value="ALS36943.1"/>
    <property type="molecule type" value="Genomic_DNA"/>
</dbReference>
<dbReference type="SMART" id="SM00354">
    <property type="entry name" value="HTH_LACI"/>
    <property type="match status" value="1"/>
</dbReference>
<reference evidence="7" key="1">
    <citation type="submission" date="2015-12" db="EMBL/GenBank/DDBJ databases">
        <authorList>
            <person name="Lauer A."/>
            <person name="Humrighouse B."/>
            <person name="Loparev V."/>
            <person name="Shewmaker P.L."/>
            <person name="Whitney A.M."/>
            <person name="McLaughlin R.W."/>
        </authorList>
    </citation>
    <scope>NUCLEOTIDE SEQUENCE [LARGE SCALE GENOMIC DNA]</scope>
    <source>
        <strain evidence="7">LMG 26678</strain>
    </source>
</reference>
<evidence type="ECO:0000256" key="3">
    <source>
        <dbReference type="ARBA" id="ARBA00023125"/>
    </source>
</evidence>
<dbReference type="STRING" id="118060.ATZ35_07150"/>
<dbReference type="PROSITE" id="PS50932">
    <property type="entry name" value="HTH_LACI_2"/>
    <property type="match status" value="1"/>
</dbReference>
<evidence type="ECO:0000313" key="7">
    <source>
        <dbReference type="Proteomes" id="UP000067523"/>
    </source>
</evidence>
<dbReference type="PANTHER" id="PTHR30146">
    <property type="entry name" value="LACI-RELATED TRANSCRIPTIONAL REPRESSOR"/>
    <property type="match status" value="1"/>
</dbReference>
<keyword evidence="3" id="KW-0238">DNA-binding</keyword>
<dbReference type="PRINTS" id="PR00036">
    <property type="entry name" value="HTHLACI"/>
</dbReference>
<name>A0A0U2VRD4_9ENTE</name>
<dbReference type="CDD" id="cd01392">
    <property type="entry name" value="HTH_LacI"/>
    <property type="match status" value="1"/>
</dbReference>
<protein>
    <submittedName>
        <fullName evidence="6">LacI family transcriptional regulator</fullName>
    </submittedName>
</protein>
<dbReference type="PANTHER" id="PTHR30146:SF95">
    <property type="entry name" value="RIBOSE OPERON REPRESSOR"/>
    <property type="match status" value="1"/>
</dbReference>
<dbReference type="GO" id="GO:0000976">
    <property type="term" value="F:transcription cis-regulatory region binding"/>
    <property type="evidence" value="ECO:0007669"/>
    <property type="project" value="TreeGrafter"/>
</dbReference>
<dbReference type="PROSITE" id="PS00356">
    <property type="entry name" value="HTH_LACI_1"/>
    <property type="match status" value="1"/>
</dbReference>
<sequence length="335" mass="37362">MKNYSIKDIAEIAGVSVATVSRVINDNGRFSAETRKKVLKVIEETGYKMNYSAKNLRMNKSFTIGILVPDISNYFFSDVVQQLEEILFAKGYSTIICNTSRGLEKELAYLRILEGKGVDGLIVISGAEAFEFTSSSAEKKIPYICIDREPKKKEDTVFISSNHYQGAFESAEELIQTGCQHPVIAMHNQKSTSAKERLKGFKDALKKNSITFNAKHHLLSIDIESSDFEQDLLTFLKKNPSTDGIFSINDLIALELMLRLKKHHIPVPQKIKLIGFDDTDTGKYTSPTLSSVKQNTELIANHAVESLLELINKKGALGRQIVVPVSLVLRESSNV</sequence>
<dbReference type="InterPro" id="IPR010982">
    <property type="entry name" value="Lambda_DNA-bd_dom_sf"/>
</dbReference>
<evidence type="ECO:0000313" key="6">
    <source>
        <dbReference type="EMBL" id="ALS36943.1"/>
    </source>
</evidence>